<keyword evidence="1" id="KW-1133">Transmembrane helix</keyword>
<dbReference type="EMBL" id="CM007897">
    <property type="protein sequence ID" value="OTG17745.1"/>
    <property type="molecule type" value="Genomic_DNA"/>
</dbReference>
<protein>
    <submittedName>
        <fullName evidence="2">Uncharacterized protein</fullName>
    </submittedName>
</protein>
<name>A0A251U308_HELAN</name>
<feature type="transmembrane region" description="Helical" evidence="1">
    <location>
        <begin position="123"/>
        <end position="143"/>
    </location>
</feature>
<keyword evidence="1" id="KW-0472">Membrane</keyword>
<sequence>MHSIDLGSIHKALNLTTHPLSEPFFLLKGPVLNDACVNQFKMMSEKIVWLNQERSFIQTGYHESVPEGLRLQRYKVKQWRWRFNFRKADLQEGGSNFKTMGGSQGKELVYRLEGLYYKDKKFYYFYFFAGTIIVLSLMVHEVYGLQDFEEPKDARMHDKQSGNLLKKSRCLREQMMNYKMEVIWWNKEYDGDVRLYGSRVTKK</sequence>
<organism evidence="2 3">
    <name type="scientific">Helianthus annuus</name>
    <name type="common">Common sunflower</name>
    <dbReference type="NCBI Taxonomy" id="4232"/>
    <lineage>
        <taxon>Eukaryota</taxon>
        <taxon>Viridiplantae</taxon>
        <taxon>Streptophyta</taxon>
        <taxon>Embryophyta</taxon>
        <taxon>Tracheophyta</taxon>
        <taxon>Spermatophyta</taxon>
        <taxon>Magnoliopsida</taxon>
        <taxon>eudicotyledons</taxon>
        <taxon>Gunneridae</taxon>
        <taxon>Pentapetalae</taxon>
        <taxon>asterids</taxon>
        <taxon>campanulids</taxon>
        <taxon>Asterales</taxon>
        <taxon>Asteraceae</taxon>
        <taxon>Asteroideae</taxon>
        <taxon>Heliantheae alliance</taxon>
        <taxon>Heliantheae</taxon>
        <taxon>Helianthus</taxon>
    </lineage>
</organism>
<dbReference type="AlphaFoldDB" id="A0A251U308"/>
<evidence type="ECO:0000313" key="2">
    <source>
        <dbReference type="EMBL" id="OTG17745.1"/>
    </source>
</evidence>
<dbReference type="Proteomes" id="UP000215914">
    <property type="component" value="Chromosome 8"/>
</dbReference>
<reference evidence="3" key="1">
    <citation type="journal article" date="2017" name="Nature">
        <title>The sunflower genome provides insights into oil metabolism, flowering and Asterid evolution.</title>
        <authorList>
            <person name="Badouin H."/>
            <person name="Gouzy J."/>
            <person name="Grassa C.J."/>
            <person name="Murat F."/>
            <person name="Staton S.E."/>
            <person name="Cottret L."/>
            <person name="Lelandais-Briere C."/>
            <person name="Owens G.L."/>
            <person name="Carrere S."/>
            <person name="Mayjonade B."/>
            <person name="Legrand L."/>
            <person name="Gill N."/>
            <person name="Kane N.C."/>
            <person name="Bowers J.E."/>
            <person name="Hubner S."/>
            <person name="Bellec A."/>
            <person name="Berard A."/>
            <person name="Berges H."/>
            <person name="Blanchet N."/>
            <person name="Boniface M.C."/>
            <person name="Brunel D."/>
            <person name="Catrice O."/>
            <person name="Chaidir N."/>
            <person name="Claudel C."/>
            <person name="Donnadieu C."/>
            <person name="Faraut T."/>
            <person name="Fievet G."/>
            <person name="Helmstetter N."/>
            <person name="King M."/>
            <person name="Knapp S.J."/>
            <person name="Lai Z."/>
            <person name="Le Paslier M.C."/>
            <person name="Lippi Y."/>
            <person name="Lorenzon L."/>
            <person name="Mandel J.R."/>
            <person name="Marage G."/>
            <person name="Marchand G."/>
            <person name="Marquand E."/>
            <person name="Bret-Mestries E."/>
            <person name="Morien E."/>
            <person name="Nambeesan S."/>
            <person name="Nguyen T."/>
            <person name="Pegot-Espagnet P."/>
            <person name="Pouilly N."/>
            <person name="Raftis F."/>
            <person name="Sallet E."/>
            <person name="Schiex T."/>
            <person name="Thomas J."/>
            <person name="Vandecasteele C."/>
            <person name="Vares D."/>
            <person name="Vear F."/>
            <person name="Vautrin S."/>
            <person name="Crespi M."/>
            <person name="Mangin B."/>
            <person name="Burke J.M."/>
            <person name="Salse J."/>
            <person name="Munos S."/>
            <person name="Vincourt P."/>
            <person name="Rieseberg L.H."/>
            <person name="Langlade N.B."/>
        </authorList>
    </citation>
    <scope>NUCLEOTIDE SEQUENCE [LARGE SCALE GENOMIC DNA]</scope>
    <source>
        <strain evidence="3">cv. SF193</strain>
    </source>
</reference>
<evidence type="ECO:0000256" key="1">
    <source>
        <dbReference type="SAM" id="Phobius"/>
    </source>
</evidence>
<accession>A0A251U308</accession>
<keyword evidence="1" id="KW-0812">Transmembrane</keyword>
<evidence type="ECO:0000313" key="3">
    <source>
        <dbReference type="Proteomes" id="UP000215914"/>
    </source>
</evidence>
<gene>
    <name evidence="2" type="ORF">HannXRQ_Chr08g0215531</name>
</gene>
<dbReference type="InParanoid" id="A0A251U308"/>
<keyword evidence="3" id="KW-1185">Reference proteome</keyword>
<proteinExistence type="predicted"/>